<dbReference type="Proteomes" id="UP000502657">
    <property type="component" value="Plasmid pAeme5"/>
</dbReference>
<protein>
    <submittedName>
        <fullName evidence="1">Uncharacterized protein</fullName>
    </submittedName>
</protein>
<sequence length="73" mass="8217">MKLVEERRTMVRAKLICKSVEVLCGHCGETLPEPRTGSLFWVLIEITDLMMVTCGECGHENKINVPARVDTDI</sequence>
<geneLocation type="plasmid" evidence="2">
    <name>paeme5</name>
</geneLocation>
<name>A0ABX6NY39_AERME</name>
<evidence type="ECO:0000313" key="2">
    <source>
        <dbReference type="Proteomes" id="UP000502657"/>
    </source>
</evidence>
<dbReference type="RefSeq" id="WP_171270139.1">
    <property type="nucleotide sequence ID" value="NZ_CP038446.1"/>
</dbReference>
<proteinExistence type="predicted"/>
<keyword evidence="2" id="KW-1185">Reference proteome</keyword>
<accession>A0ABX6NY39</accession>
<evidence type="ECO:0000313" key="1">
    <source>
        <dbReference type="EMBL" id="QJT41302.1"/>
    </source>
</evidence>
<reference evidence="1 2" key="1">
    <citation type="submission" date="2019-03" db="EMBL/GenBank/DDBJ databases">
        <title>Novel transposon Tn6433 accelerates the dissemination of tet(E) in Aeromonas from aerobic biofilm under oxytetracycline stress.</title>
        <authorList>
            <person name="Shi Y."/>
            <person name="Tian Z."/>
            <person name="Zhang Y."/>
            <person name="Zhang H."/>
            <person name="Yang M."/>
        </authorList>
    </citation>
    <scope>NUCLEOTIDE SEQUENCE [LARGE SCALE GENOMIC DNA]</scope>
    <source>
        <strain evidence="1 2">R50-22</strain>
        <plasmid evidence="2">paeme5</plasmid>
    </source>
</reference>
<gene>
    <name evidence="1" type="ORF">E4188_22655</name>
</gene>
<dbReference type="EMBL" id="CP038449">
    <property type="protein sequence ID" value="QJT41302.1"/>
    <property type="molecule type" value="Genomic_DNA"/>
</dbReference>
<organism evidence="1 2">
    <name type="scientific">Aeromonas media</name>
    <dbReference type="NCBI Taxonomy" id="651"/>
    <lineage>
        <taxon>Bacteria</taxon>
        <taxon>Pseudomonadati</taxon>
        <taxon>Pseudomonadota</taxon>
        <taxon>Gammaproteobacteria</taxon>
        <taxon>Aeromonadales</taxon>
        <taxon>Aeromonadaceae</taxon>
        <taxon>Aeromonas</taxon>
    </lineage>
</organism>
<keyword evidence="1" id="KW-0614">Plasmid</keyword>